<organism evidence="2 4">
    <name type="scientific">Adineta steineri</name>
    <dbReference type="NCBI Taxonomy" id="433720"/>
    <lineage>
        <taxon>Eukaryota</taxon>
        <taxon>Metazoa</taxon>
        <taxon>Spiralia</taxon>
        <taxon>Gnathifera</taxon>
        <taxon>Rotifera</taxon>
        <taxon>Eurotatoria</taxon>
        <taxon>Bdelloidea</taxon>
        <taxon>Adinetida</taxon>
        <taxon>Adinetidae</taxon>
        <taxon>Adineta</taxon>
    </lineage>
</organism>
<evidence type="ECO:0000256" key="1">
    <source>
        <dbReference type="SAM" id="Phobius"/>
    </source>
</evidence>
<evidence type="ECO:0000313" key="2">
    <source>
        <dbReference type="EMBL" id="CAF0798746.1"/>
    </source>
</evidence>
<sequence>MQFNFPSKTKITWARKFQKKTAVKMDYDSSTGKVVLSDGPYMPLSKPFPCTSNPKIQRTRQIHFILNGILLILSVVDLILGIAGVKFLNDQGMHIRAYYISQASIWILLNIFGLFVAYKYNRIGLHVFAWLNAVLIAILSILIIIILSIVAWLVFSKRFHENFRPSLFVIILSIVGIVFIVIRVFVIQIALKLARLINVNNKYIIESN</sequence>
<dbReference type="Proteomes" id="UP000663844">
    <property type="component" value="Unassembled WGS sequence"/>
</dbReference>
<evidence type="ECO:0000313" key="3">
    <source>
        <dbReference type="EMBL" id="CAF3999070.1"/>
    </source>
</evidence>
<keyword evidence="1" id="KW-0812">Transmembrane</keyword>
<evidence type="ECO:0000313" key="4">
    <source>
        <dbReference type="Proteomes" id="UP000663845"/>
    </source>
</evidence>
<dbReference type="EMBL" id="CAJOAZ010003305">
    <property type="protein sequence ID" value="CAF3999070.1"/>
    <property type="molecule type" value="Genomic_DNA"/>
</dbReference>
<name>A0A813SSU5_9BILA</name>
<feature type="transmembrane region" description="Helical" evidence="1">
    <location>
        <begin position="130"/>
        <end position="155"/>
    </location>
</feature>
<feature type="transmembrane region" description="Helical" evidence="1">
    <location>
        <begin position="64"/>
        <end position="85"/>
    </location>
</feature>
<feature type="transmembrane region" description="Helical" evidence="1">
    <location>
        <begin position="97"/>
        <end position="118"/>
    </location>
</feature>
<dbReference type="EMBL" id="CAJNOG010000030">
    <property type="protein sequence ID" value="CAF0798746.1"/>
    <property type="molecule type" value="Genomic_DNA"/>
</dbReference>
<comment type="caution">
    <text evidence="2">The sequence shown here is derived from an EMBL/GenBank/DDBJ whole genome shotgun (WGS) entry which is preliminary data.</text>
</comment>
<reference evidence="2" key="1">
    <citation type="submission" date="2021-02" db="EMBL/GenBank/DDBJ databases">
        <authorList>
            <person name="Nowell W R."/>
        </authorList>
    </citation>
    <scope>NUCLEOTIDE SEQUENCE</scope>
</reference>
<feature type="transmembrane region" description="Helical" evidence="1">
    <location>
        <begin position="167"/>
        <end position="186"/>
    </location>
</feature>
<keyword evidence="1" id="KW-0472">Membrane</keyword>
<dbReference type="AlphaFoldDB" id="A0A813SSU5"/>
<dbReference type="Proteomes" id="UP000663845">
    <property type="component" value="Unassembled WGS sequence"/>
</dbReference>
<keyword evidence="1" id="KW-1133">Transmembrane helix</keyword>
<protein>
    <submittedName>
        <fullName evidence="2">Uncharacterized protein</fullName>
    </submittedName>
</protein>
<proteinExistence type="predicted"/>
<accession>A0A813SSU5</accession>
<gene>
    <name evidence="2" type="ORF">JYZ213_LOCUS5135</name>
    <name evidence="3" type="ORF">OXD698_LOCUS29410</name>
</gene>